<dbReference type="Pfam" id="PF07832">
    <property type="entry name" value="Bse634I"/>
    <property type="match status" value="1"/>
</dbReference>
<accession>A0A1W1Y134</accession>
<evidence type="ECO:0000313" key="1">
    <source>
        <dbReference type="EMBL" id="SMC29847.1"/>
    </source>
</evidence>
<name>A0A1W1Y134_9NEIS</name>
<evidence type="ECO:0000313" key="2">
    <source>
        <dbReference type="Proteomes" id="UP000192761"/>
    </source>
</evidence>
<dbReference type="GO" id="GO:0004519">
    <property type="term" value="F:endonuclease activity"/>
    <property type="evidence" value="ECO:0007669"/>
    <property type="project" value="UniProtKB-KW"/>
</dbReference>
<dbReference type="InterPro" id="IPR012415">
    <property type="entry name" value="Restrct_endonuc_II_Cfr10I"/>
</dbReference>
<keyword evidence="1" id="KW-0255">Endonuclease</keyword>
<gene>
    <name evidence="1" type="ORF">SAMN02745857_04188</name>
</gene>
<dbReference type="EMBL" id="FWXD01000047">
    <property type="protein sequence ID" value="SMC29847.1"/>
    <property type="molecule type" value="Genomic_DNA"/>
</dbReference>
<keyword evidence="2" id="KW-1185">Reference proteome</keyword>
<dbReference type="InterPro" id="IPR011335">
    <property type="entry name" value="Restrct_endonuc-II-like"/>
</dbReference>
<dbReference type="RefSeq" id="WP_217807141.1">
    <property type="nucleotide sequence ID" value="NZ_FWXD01000047.1"/>
</dbReference>
<reference evidence="1 2" key="1">
    <citation type="submission" date="2017-04" db="EMBL/GenBank/DDBJ databases">
        <authorList>
            <person name="Afonso C.L."/>
            <person name="Miller P.J."/>
            <person name="Scott M.A."/>
            <person name="Spackman E."/>
            <person name="Goraichik I."/>
            <person name="Dimitrov K.M."/>
            <person name="Suarez D.L."/>
            <person name="Swayne D.E."/>
        </authorList>
    </citation>
    <scope>NUCLEOTIDE SEQUENCE [LARGE SCALE GENOMIC DNA]</scope>
    <source>
        <strain evidence="1 2">DSM 23236</strain>
    </source>
</reference>
<keyword evidence="1" id="KW-0378">Hydrolase</keyword>
<organism evidence="1 2">
    <name type="scientific">Andreprevotia lacus DSM 23236</name>
    <dbReference type="NCBI Taxonomy" id="1121001"/>
    <lineage>
        <taxon>Bacteria</taxon>
        <taxon>Pseudomonadati</taxon>
        <taxon>Pseudomonadota</taxon>
        <taxon>Betaproteobacteria</taxon>
        <taxon>Neisseriales</taxon>
        <taxon>Chitinibacteraceae</taxon>
        <taxon>Andreprevotia</taxon>
    </lineage>
</organism>
<keyword evidence="1" id="KW-0540">Nuclease</keyword>
<sequence>MPFQFSHAEICPSCPHGSCIEDLRAAPIKNRKTKFRFTQEAAMNCTFDSFMPGCDNDPEPDRSFSEYLAQFQSNALNAGEALFPGDLDISRPAIAKVEGDVFELLEAGAFWNAAVAWNNFMDSGQWNSKVFSCPVNAVPTPARKVGIVKLPRGYDATLLFKEDVRKHIKFHEVALARNETKLGLSSPDIVGVRLPHPLPFSMQEFLNPVDDLGKENLALLQGAHTMLEGRIDSSGFLFAVAVKRTTRSDRMYQPLFEANVLKYLIGEVLRGPAFRFYAHLNSFDGADVRETYKAASLLSLIKGGAGGARAIDALYLAQKPRDSAQSILNDLTLFHI</sequence>
<dbReference type="Proteomes" id="UP000192761">
    <property type="component" value="Unassembled WGS sequence"/>
</dbReference>
<dbReference type="Gene3D" id="3.40.91.10">
    <property type="match status" value="1"/>
</dbReference>
<dbReference type="STRING" id="1121001.SAMN02745857_04188"/>
<dbReference type="SUPFAM" id="SSF52980">
    <property type="entry name" value="Restriction endonuclease-like"/>
    <property type="match status" value="1"/>
</dbReference>
<protein>
    <submittedName>
        <fullName evidence="1">Cfr10I/Bse634I restriction endonuclease</fullName>
    </submittedName>
</protein>
<dbReference type="AlphaFoldDB" id="A0A1W1Y134"/>
<proteinExistence type="predicted"/>